<comment type="caution">
    <text evidence="5">The sequence shown here is derived from an EMBL/GenBank/DDBJ whole genome shotgun (WGS) entry which is preliminary data.</text>
</comment>
<dbReference type="Pfam" id="PF07940">
    <property type="entry name" value="Hepar_II_III_C"/>
    <property type="match status" value="1"/>
</dbReference>
<keyword evidence="2" id="KW-0812">Transmembrane</keyword>
<dbReference type="Proteomes" id="UP000179807">
    <property type="component" value="Unassembled WGS sequence"/>
</dbReference>
<evidence type="ECO:0000256" key="1">
    <source>
        <dbReference type="ARBA" id="ARBA00004196"/>
    </source>
</evidence>
<evidence type="ECO:0000256" key="2">
    <source>
        <dbReference type="SAM" id="Phobius"/>
    </source>
</evidence>
<name>A0A1J4K7Q7_9EUKA</name>
<sequence length="1160" mass="131954">MIFFFLTILTFQCTTKWDKYISSINHGISNQKQSRDNSHVHPRGMFNRGDLERAKENVKHYEWAQARNRTIMKNAENYLSFVDGDKLENLLSYTTPGSYTFCPNCVLTGKNWHPNGNWKWDHQKPDEITCNVCGMKFPNEKYPESIKYTSTFDSRQVFSYVDEEPVMCMSYSNCRSSPSAFIRGKKVSTLIDIYLKNIALGHAVSGNITFANAVKRILLRFSEVLPTYLVYSGYSYNEYADCDPHIAAEKINELPSQCKIIASYGNNLNNGKLYSGYWSASRLGLSGMDGILVKELVTAYDLTENSGVYSEEEKKKIIENVILEASFLGYCDDSINNKAVFNRAAVGLSGVVVGSSELANFGIDGFLKTINEYFLKDGGFSESPAYGIMTLNGLEPFSYAYRDYTDQTSLDKYSHFNVNYDTNYYQIWQALMWTVQGDLLYPPIADSYQNLTLSQKNLDLIKVTYPTEDNLKFVIEKSQTESYYLMFYQEPSVGELSYNELFNVPDMAFPYLAQAYLRTGQYGRDSTVILDASPYGSHHHLDSLNLIYWKDGHELLNDLGYLWDHVDVAKTKYTNVHNTVVIDGNNQMKNHNGGSIHFFGGRDGVKIVSASSKPYPNAEIYHRTVTQIEHDNNSYIVDIFRVKGGTKREYVFHGVHNNYHLNSDLKFTNHEEKMNVRFCVQWRLPSVGWIEISDASLREEFFDETLGSEFAEPFPTKIDESTRTDPNVNWSYYPGNDQVQWESVPGKTTQGVRFHATEKADTGGIINVNLYLGNTQGINSDTTFIGKMNARYRVSFWLRGNLMPIASGRYWKPGIENKTGRVECKIHYQENPENSETEWKFYTGYFDIGTRKNEKFGGETSKEWNIVWNIDNDYTFTAYFPAREKQQVYYTQGWGQRYHTNTDKGVTLPYFYIYDFNEEGQNDFSTFVAVYEGSKKDKSIIKGVSMISMKENGNVGIEIKTKNGNDYILSSFDNNKVEAFDRTTAASVAVELYNGTIILENGSEYTNRTIKLKNLKSAWSGTIDKYQNDANNSYIDLQGFDLKSLHGQSIHITTSDGIERCFPIFNATSISGGSRIYTRYNSNGFKIVEGGSWNIPNFVNLADTEKGNTNNDDNEHDLKSNAGIMTGIVIGVVSGCGVLVLIVVLFIKKKRQNSSSGKMV</sequence>
<dbReference type="RefSeq" id="XP_068360551.1">
    <property type="nucleotide sequence ID" value="XM_068503711.1"/>
</dbReference>
<protein>
    <recommendedName>
        <fullName evidence="4">Heparinase II/III-like C-terminal domain-containing protein</fullName>
    </recommendedName>
</protein>
<dbReference type="SUPFAM" id="SSF48230">
    <property type="entry name" value="Chondroitin AC/alginate lyase"/>
    <property type="match status" value="1"/>
</dbReference>
<organism evidence="5 6">
    <name type="scientific">Tritrichomonas foetus</name>
    <dbReference type="NCBI Taxonomy" id="1144522"/>
    <lineage>
        <taxon>Eukaryota</taxon>
        <taxon>Metamonada</taxon>
        <taxon>Parabasalia</taxon>
        <taxon>Tritrichomonadida</taxon>
        <taxon>Tritrichomonadidae</taxon>
        <taxon>Tritrichomonas</taxon>
    </lineage>
</organism>
<feature type="domain" description="Heparinase II/III-like C-terminal" evidence="4">
    <location>
        <begin position="515"/>
        <end position="687"/>
    </location>
</feature>
<evidence type="ECO:0000313" key="6">
    <source>
        <dbReference type="Proteomes" id="UP000179807"/>
    </source>
</evidence>
<feature type="chain" id="PRO_5012791780" description="Heparinase II/III-like C-terminal domain-containing protein" evidence="3">
    <location>
        <begin position="18"/>
        <end position="1160"/>
    </location>
</feature>
<keyword evidence="2" id="KW-0472">Membrane</keyword>
<dbReference type="VEuPathDB" id="TrichDB:TRFO_24365"/>
<comment type="subcellular location">
    <subcellularLocation>
        <location evidence="1">Cell envelope</location>
    </subcellularLocation>
</comment>
<keyword evidence="2" id="KW-1133">Transmembrane helix</keyword>
<evidence type="ECO:0000313" key="5">
    <source>
        <dbReference type="EMBL" id="OHT07415.1"/>
    </source>
</evidence>
<feature type="signal peptide" evidence="3">
    <location>
        <begin position="1"/>
        <end position="17"/>
    </location>
</feature>
<dbReference type="Gene3D" id="2.70.98.70">
    <property type="match status" value="1"/>
</dbReference>
<dbReference type="Gene3D" id="1.50.10.100">
    <property type="entry name" value="Chondroitin AC/alginate lyase"/>
    <property type="match status" value="1"/>
</dbReference>
<evidence type="ECO:0000256" key="3">
    <source>
        <dbReference type="SAM" id="SignalP"/>
    </source>
</evidence>
<dbReference type="InterPro" id="IPR012480">
    <property type="entry name" value="Hepar_II_III_C"/>
</dbReference>
<feature type="transmembrane region" description="Helical" evidence="2">
    <location>
        <begin position="1124"/>
        <end position="1147"/>
    </location>
</feature>
<evidence type="ECO:0000259" key="4">
    <source>
        <dbReference type="Pfam" id="PF07940"/>
    </source>
</evidence>
<dbReference type="OrthoDB" id="10425561at2759"/>
<dbReference type="AlphaFoldDB" id="A0A1J4K7Q7"/>
<dbReference type="GO" id="GO:0016829">
    <property type="term" value="F:lyase activity"/>
    <property type="evidence" value="ECO:0007669"/>
    <property type="project" value="InterPro"/>
</dbReference>
<keyword evidence="6" id="KW-1185">Reference proteome</keyword>
<gene>
    <name evidence="5" type="ORF">TRFO_24365</name>
</gene>
<accession>A0A1J4K7Q7</accession>
<proteinExistence type="predicted"/>
<dbReference type="InterPro" id="IPR008929">
    <property type="entry name" value="Chondroitin_lyas"/>
</dbReference>
<reference evidence="5" key="1">
    <citation type="submission" date="2016-10" db="EMBL/GenBank/DDBJ databases">
        <authorList>
            <person name="Benchimol M."/>
            <person name="Almeida L.G."/>
            <person name="Vasconcelos A.T."/>
            <person name="Perreira-Neves A."/>
            <person name="Rosa I.A."/>
            <person name="Tasca T."/>
            <person name="Bogo M.R."/>
            <person name="de Souza W."/>
        </authorList>
    </citation>
    <scope>NUCLEOTIDE SEQUENCE [LARGE SCALE GENOMIC DNA]</scope>
    <source>
        <strain evidence="5">K</strain>
    </source>
</reference>
<dbReference type="EMBL" id="MLAK01000697">
    <property type="protein sequence ID" value="OHT07415.1"/>
    <property type="molecule type" value="Genomic_DNA"/>
</dbReference>
<dbReference type="GeneID" id="94838415"/>
<keyword evidence="3" id="KW-0732">Signal</keyword>